<dbReference type="SUPFAM" id="SSF53901">
    <property type="entry name" value="Thiolase-like"/>
    <property type="match status" value="3"/>
</dbReference>
<dbReference type="InterPro" id="IPR001227">
    <property type="entry name" value="Ac_transferase_dom_sf"/>
</dbReference>
<evidence type="ECO:0000256" key="1">
    <source>
        <dbReference type="RuleBase" id="RU003694"/>
    </source>
</evidence>
<dbReference type="Gene3D" id="3.40.366.10">
    <property type="entry name" value="Malonyl-Coenzyme A Acyl Carrier Protein, domain 2"/>
    <property type="match status" value="1"/>
</dbReference>
<dbReference type="InterPro" id="IPR052568">
    <property type="entry name" value="PKS-FAS_Synthase"/>
</dbReference>
<feature type="coiled-coil region" evidence="2">
    <location>
        <begin position="879"/>
        <end position="906"/>
    </location>
</feature>
<dbReference type="InterPro" id="IPR014031">
    <property type="entry name" value="Ketoacyl_synth_C"/>
</dbReference>
<organism evidence="4 5">
    <name type="scientific">Gloeobacter violaceus (strain ATCC 29082 / PCC 7421)</name>
    <dbReference type="NCBI Taxonomy" id="251221"/>
    <lineage>
        <taxon>Bacteria</taxon>
        <taxon>Bacillati</taxon>
        <taxon>Cyanobacteriota</taxon>
        <taxon>Cyanophyceae</taxon>
        <taxon>Gloeobacterales</taxon>
        <taxon>Gloeobacteraceae</taxon>
        <taxon>Gloeobacter</taxon>
    </lineage>
</organism>
<dbReference type="KEGG" id="gvi:gll1957"/>
<feature type="domain" description="Ketosynthase family 3 (KS3)" evidence="3">
    <location>
        <begin position="1"/>
        <end position="408"/>
    </location>
</feature>
<dbReference type="EnsemblBacteria" id="BAC89898">
    <property type="protein sequence ID" value="BAC89898"/>
    <property type="gene ID" value="BAC89898"/>
</dbReference>
<dbReference type="Pfam" id="PF00109">
    <property type="entry name" value="ketoacyl-synt"/>
    <property type="match status" value="2"/>
</dbReference>
<dbReference type="PANTHER" id="PTHR43074">
    <property type="entry name" value="OMEGA-3 POLYUNSATURATED FATTY ACID SYNTHASE PFAB-RELATED"/>
    <property type="match status" value="1"/>
</dbReference>
<dbReference type="PANTHER" id="PTHR43074:SF1">
    <property type="entry name" value="BETA-KETOACYL SYNTHASE FAMILY PROTEIN-RELATED"/>
    <property type="match status" value="1"/>
</dbReference>
<dbReference type="eggNOG" id="COG3321">
    <property type="taxonomic scope" value="Bacteria"/>
</dbReference>
<keyword evidence="2" id="KW-0175">Coiled coil</keyword>
<name>Q7NJ75_GLOVI</name>
<evidence type="ECO:0000259" key="3">
    <source>
        <dbReference type="PROSITE" id="PS52004"/>
    </source>
</evidence>
<dbReference type="SMART" id="SM00825">
    <property type="entry name" value="PKS_KS"/>
    <property type="match status" value="1"/>
</dbReference>
<keyword evidence="1" id="KW-0808">Transferase</keyword>
<dbReference type="SUPFAM" id="SSF52151">
    <property type="entry name" value="FabD/lysophospholipase-like"/>
    <property type="match status" value="1"/>
</dbReference>
<dbReference type="InterPro" id="IPR014181">
    <property type="entry name" value="Omega3_polyunsat_FA_synth-like"/>
</dbReference>
<sequence length="1427" mass="150979">MESIAIIGIACLFPGANDPAQFWRNLLDGRCEPGDCATGLSVDFAFDPSGYRLDPAFLEGLDRLFQWSLAVAKGALGDSGNFNGEALLKRCGVVLGQSCLPTLCSSELFAPLYRETSALRLEQADTASLPSMANALVAGYPAAVICRALGLEGGHLTVDAASASSVYAVELACEHLRARKADLMLAGAVHAAQPQLVRAAFAALKALPADGASRPLDRASQGLRPAQGAAMVALKRYSDALADGDRIYAVVRGTGLANDGQGRHLFNPSPRGQLLTFECAYEQAQVDPRSIGYIECHASGTPLGDRTELDSLERFFGRYHSAPLIGTVKSNVGHLLPAAGLAGLLKTVLSLHAGVIPPTVGVSDPLRSKDGLFGARALVRTTVAHPGRLAALNAFGFGGANAHLILEQPEGHRCEAALAPGASQPAEKLALVGMDAHFGGACGLEAFGQTLYEGAQHWVPLPAERWHKLESEPGLLGRYGFEADASALRGAFLERFEVDLWHLRIPPHEADRLDAQQILMVQVAERALAQAGLARGGKVAVIVVAGANLSQGHQWLSSGRLHEQTHPTRVEPAADQLQPHGVLGLMGNLAASRIAALWDFTGPAFVLPAQGAAASFRALELAQMLIASGQAEAALVGAVDLAGGIENVLARHHCEPLNQGAATFGYDRDADGWMVGEGAAAVVLMPTAAAQLQKKPIWALLDAVGFGQTNASQPAAAAIEQAARCTLAAAGIAADGIGFVEVAGGGSATHDPAEIAGLHAVYRRAESATVALGSATANIGHPQAAAGMASLVRTALCLHDRYLPAIPGWSGPKASHCWQESPFFVPSRAQPWLSAGQGRIAAISALDHDGGYAHAVLSEAPRRVEPPQAADPPFRPHLLVVAAADRADLQTQLEQLEARLAENQALEVLVRRCHAACRSRPDLPYALAIVGHDREEVTGQLRRAYKGIAAAFEQGKTWKTPVGSYFTAEPLGRQTRVAFVYPGAFNTYPGLGQDLLYRFPRCHRRLDELTEDAALLTREKLLYPRSLNTLSARERIAHEERLLADPVAMIDSGLAFAALYTSILQREFGVQPQAAFGYSLGETSMLSALGVWAGCDALCKPLRTSPLFTRCLAGPKLAAREHWAIAPEQAASDLWSNFVLLAPAGAVEQALTEHERVYLTHINTPGEVVIAGDSAQCQRLIERLGCGAVRAPFDGVLHCEAVRSRSEEIARLTTVAIQGKPDLAFYSTAGYAPIDLEAQSIATALTANLCRRVDFPRLVERVYEDGHRCFIEVGPSGGCARWIAAILGDRPHLSLQIDQRGVSEQVSIVRLLAALVSHRVPVDLTTLERGAAGGAAAQTTLSRTIVLGGDRLEPPPPGATVQVPLPPATGGPPLVQTATASRAHSSFLEQRAASLRQWGEILQLQLAAAQQVLDAPVQATEHSSGSR</sequence>
<evidence type="ECO:0000313" key="4">
    <source>
        <dbReference type="EMBL" id="BAC89898.1"/>
    </source>
</evidence>
<dbReference type="InterPro" id="IPR014030">
    <property type="entry name" value="Ketoacyl_synth_N"/>
</dbReference>
<dbReference type="GO" id="GO:0016491">
    <property type="term" value="F:oxidoreductase activity"/>
    <property type="evidence" value="ECO:0000318"/>
    <property type="project" value="GO_Central"/>
</dbReference>
<reference evidence="4 5" key="2">
    <citation type="journal article" date="2003" name="DNA Res.">
        <title>Complete genome structure of Gloeobacter violaceus PCC 7421, a cyanobacterium that lacks thylakoids (supplement).</title>
        <authorList>
            <person name="Nakamura Y."/>
            <person name="Kaneko T."/>
            <person name="Sato S."/>
            <person name="Mimuro M."/>
            <person name="Miyashita H."/>
            <person name="Tsuchiya T."/>
            <person name="Sasamoto S."/>
            <person name="Watanabe A."/>
            <person name="Kawashima K."/>
            <person name="Kishida Y."/>
            <person name="Kiyokawa C."/>
            <person name="Kohara M."/>
            <person name="Matsumoto M."/>
            <person name="Matsuno A."/>
            <person name="Nakazaki N."/>
            <person name="Shimpo S."/>
            <person name="Takeuchi C."/>
            <person name="Yamada M."/>
            <person name="Tabata S."/>
        </authorList>
    </citation>
    <scope>NUCLEOTIDE SEQUENCE [LARGE SCALE GENOMIC DNA]</scope>
    <source>
        <strain evidence="5">ATCC 29082 / PCC 7421</strain>
    </source>
</reference>
<dbReference type="InterPro" id="IPR016039">
    <property type="entry name" value="Thiolase-like"/>
</dbReference>
<evidence type="ECO:0000256" key="2">
    <source>
        <dbReference type="SAM" id="Coils"/>
    </source>
</evidence>
<dbReference type="Proteomes" id="UP000000557">
    <property type="component" value="Chromosome"/>
</dbReference>
<dbReference type="RefSeq" id="WP_011141955.1">
    <property type="nucleotide sequence ID" value="NC_005125.1"/>
</dbReference>
<dbReference type="InterPro" id="IPR020841">
    <property type="entry name" value="PKS_Beta-ketoAc_synthase_dom"/>
</dbReference>
<dbReference type="OrthoDB" id="499075at2"/>
<dbReference type="InterPro" id="IPR016035">
    <property type="entry name" value="Acyl_Trfase/lysoPLipase"/>
</dbReference>
<evidence type="ECO:0000313" key="5">
    <source>
        <dbReference type="Proteomes" id="UP000000557"/>
    </source>
</evidence>
<dbReference type="InParanoid" id="Q7NJ75"/>
<protein>
    <submittedName>
        <fullName evidence="4">Gll1957 protein</fullName>
    </submittedName>
</protein>
<feature type="domain" description="Ketosynthase family 3 (KS3)" evidence="3">
    <location>
        <begin position="426"/>
        <end position="859"/>
    </location>
</feature>
<dbReference type="Gene3D" id="3.30.70.250">
    <property type="entry name" value="Malonyl-CoA ACP transacylase, ACP-binding"/>
    <property type="match status" value="1"/>
</dbReference>
<dbReference type="STRING" id="251221.gene:10759449"/>
<dbReference type="CDD" id="cd00833">
    <property type="entry name" value="PKS"/>
    <property type="match status" value="2"/>
</dbReference>
<keyword evidence="5" id="KW-1185">Reference proteome</keyword>
<comment type="similarity">
    <text evidence="1">Belongs to the thiolase-like superfamily. Beta-ketoacyl-ACP synthases family.</text>
</comment>
<dbReference type="EMBL" id="BA000045">
    <property type="protein sequence ID" value="BAC89898.1"/>
    <property type="molecule type" value="Genomic_DNA"/>
</dbReference>
<reference evidence="4 5" key="1">
    <citation type="journal article" date="2003" name="DNA Res.">
        <title>Complete genome structure of Gloeobacter violaceus PCC 7421, a cyanobacterium that lacks thylakoids.</title>
        <authorList>
            <person name="Nakamura Y."/>
            <person name="Kaneko T."/>
            <person name="Sato S."/>
            <person name="Mimuro M."/>
            <person name="Miyashita H."/>
            <person name="Tsuchiya T."/>
            <person name="Sasamoto S."/>
            <person name="Watanabe A."/>
            <person name="Kawashima K."/>
            <person name="Kishida Y."/>
            <person name="Kiyokawa C."/>
            <person name="Kohara M."/>
            <person name="Matsumoto M."/>
            <person name="Matsuno A."/>
            <person name="Nakazaki N."/>
            <person name="Shimpo S."/>
            <person name="Takeuchi C."/>
            <person name="Yamada M."/>
            <person name="Tabata S."/>
        </authorList>
    </citation>
    <scope>NUCLEOTIDE SEQUENCE [LARGE SCALE GENOMIC DNA]</scope>
    <source>
        <strain evidence="5">ATCC 29082 / PCC 7421</strain>
    </source>
</reference>
<gene>
    <name evidence="4" type="ordered locus">gll1957</name>
</gene>
<dbReference type="PROSITE" id="PS52004">
    <property type="entry name" value="KS3_2"/>
    <property type="match status" value="2"/>
</dbReference>
<dbReference type="InterPro" id="IPR014043">
    <property type="entry name" value="Acyl_transferase_dom"/>
</dbReference>
<dbReference type="NCBIfam" id="TIGR02816">
    <property type="entry name" value="pfaB_fam"/>
    <property type="match status" value="1"/>
</dbReference>
<accession>Q7NJ75</accession>
<dbReference type="PhylomeDB" id="Q7NJ75"/>
<dbReference type="Gene3D" id="3.40.47.10">
    <property type="match status" value="2"/>
</dbReference>
<dbReference type="HOGENOM" id="CLU_003557_0_0_3"/>
<dbReference type="PATRIC" id="fig|251221.4.peg.1991"/>
<dbReference type="Pfam" id="PF02801">
    <property type="entry name" value="Ketoacyl-synt_C"/>
    <property type="match status" value="2"/>
</dbReference>
<dbReference type="GO" id="GO:0016746">
    <property type="term" value="F:acyltransferase activity"/>
    <property type="evidence" value="ECO:0007669"/>
    <property type="project" value="InterPro"/>
</dbReference>
<dbReference type="SMART" id="SM00827">
    <property type="entry name" value="PKS_AT"/>
    <property type="match status" value="1"/>
</dbReference>
<proteinExistence type="inferred from homology"/>